<gene>
    <name evidence="1" type="ORF">LY90DRAFT_21438</name>
</gene>
<dbReference type="AlphaFoldDB" id="A0A1Y2CC38"/>
<protein>
    <submittedName>
        <fullName evidence="1">Uncharacterized protein</fullName>
    </submittedName>
</protein>
<sequence>MGVNYNDQISQNNFRVVYHEKIDYNETKESLEKMGILTSINKNYHPVYGEYKISLNKDVDYITPYDFRFDKIFSEAYKEVYGKEFDKDRLSYKVSNQLCDILLSKNKHRAILCSG</sequence>
<dbReference type="InterPro" id="IPR015315">
    <property type="entry name" value="DUF1963"/>
</dbReference>
<evidence type="ECO:0000313" key="1">
    <source>
        <dbReference type="EMBL" id="ORY44603.1"/>
    </source>
</evidence>
<dbReference type="Proteomes" id="UP000193920">
    <property type="component" value="Unassembled WGS sequence"/>
</dbReference>
<keyword evidence="2" id="KW-1185">Reference proteome</keyword>
<dbReference type="Pfam" id="PF09234">
    <property type="entry name" value="DUF1963"/>
    <property type="match status" value="1"/>
</dbReference>
<dbReference type="Gene3D" id="2.30.320.10">
    <property type="entry name" value="YwqG-like"/>
    <property type="match status" value="1"/>
</dbReference>
<reference evidence="1 2" key="1">
    <citation type="submission" date="2016-08" db="EMBL/GenBank/DDBJ databases">
        <title>A Parts List for Fungal Cellulosomes Revealed by Comparative Genomics.</title>
        <authorList>
            <consortium name="DOE Joint Genome Institute"/>
            <person name="Haitjema C.H."/>
            <person name="Gilmore S.P."/>
            <person name="Henske J.K."/>
            <person name="Solomon K.V."/>
            <person name="De Groot R."/>
            <person name="Kuo A."/>
            <person name="Mondo S.J."/>
            <person name="Salamov A.A."/>
            <person name="Labutti K."/>
            <person name="Zhao Z."/>
            <person name="Chiniquy J."/>
            <person name="Barry K."/>
            <person name="Brewer H.M."/>
            <person name="Purvine S.O."/>
            <person name="Wright A.T."/>
            <person name="Boxma B."/>
            <person name="Van Alen T."/>
            <person name="Hackstein J.H."/>
            <person name="Baker S.E."/>
            <person name="Grigoriev I.V."/>
            <person name="O'Malley M.A."/>
        </authorList>
    </citation>
    <scope>NUCLEOTIDE SEQUENCE [LARGE SCALE GENOMIC DNA]</scope>
    <source>
        <strain evidence="1 2">G1</strain>
    </source>
</reference>
<dbReference type="EMBL" id="MCOG01000113">
    <property type="protein sequence ID" value="ORY44603.1"/>
    <property type="molecule type" value="Genomic_DNA"/>
</dbReference>
<proteinExistence type="predicted"/>
<dbReference type="SUPFAM" id="SSF103032">
    <property type="entry name" value="Hypothetical protein YwqG"/>
    <property type="match status" value="1"/>
</dbReference>
<organism evidence="1 2">
    <name type="scientific">Neocallimastix californiae</name>
    <dbReference type="NCBI Taxonomy" id="1754190"/>
    <lineage>
        <taxon>Eukaryota</taxon>
        <taxon>Fungi</taxon>
        <taxon>Fungi incertae sedis</taxon>
        <taxon>Chytridiomycota</taxon>
        <taxon>Chytridiomycota incertae sedis</taxon>
        <taxon>Neocallimastigomycetes</taxon>
        <taxon>Neocallimastigales</taxon>
        <taxon>Neocallimastigaceae</taxon>
        <taxon>Neocallimastix</taxon>
    </lineage>
</organism>
<accession>A0A1Y2CC38</accession>
<dbReference type="OrthoDB" id="4030310at2759"/>
<comment type="caution">
    <text evidence="1">The sequence shown here is derived from an EMBL/GenBank/DDBJ whole genome shotgun (WGS) entry which is preliminary data.</text>
</comment>
<name>A0A1Y2CC38_9FUNG</name>
<dbReference type="InterPro" id="IPR035948">
    <property type="entry name" value="YwqG-like_sf"/>
</dbReference>
<evidence type="ECO:0000313" key="2">
    <source>
        <dbReference type="Proteomes" id="UP000193920"/>
    </source>
</evidence>